<dbReference type="AlphaFoldDB" id="A0A165IVB1"/>
<proteinExistence type="predicted"/>
<evidence type="ECO:0000256" key="1">
    <source>
        <dbReference type="SAM" id="MobiDB-lite"/>
    </source>
</evidence>
<keyword evidence="3" id="KW-1185">Reference proteome</keyword>
<accession>A0A165IVB1</accession>
<dbReference type="EMBL" id="KV425981">
    <property type="protein sequence ID" value="KZV93924.1"/>
    <property type="molecule type" value="Genomic_DNA"/>
</dbReference>
<feature type="region of interest" description="Disordered" evidence="1">
    <location>
        <begin position="23"/>
        <end position="43"/>
    </location>
</feature>
<gene>
    <name evidence="2" type="ORF">EXIGLDRAFT_30440</name>
</gene>
<dbReference type="InParanoid" id="A0A165IVB1"/>
<name>A0A165IVB1_EXIGL</name>
<sequence length="112" mass="12203">MTHRASPSTGSDCKPLTGCVAARATSRRTSHRQRRSPYAAQPVGGLVRTGAGTRLPLRAATACISVCARECHPYWQSEGARCGLETACCERGRYLYTEHGRGWHNAVRTCII</sequence>
<protein>
    <submittedName>
        <fullName evidence="2">Uncharacterized protein</fullName>
    </submittedName>
</protein>
<evidence type="ECO:0000313" key="2">
    <source>
        <dbReference type="EMBL" id="KZV93924.1"/>
    </source>
</evidence>
<organism evidence="2 3">
    <name type="scientific">Exidia glandulosa HHB12029</name>
    <dbReference type="NCBI Taxonomy" id="1314781"/>
    <lineage>
        <taxon>Eukaryota</taxon>
        <taxon>Fungi</taxon>
        <taxon>Dikarya</taxon>
        <taxon>Basidiomycota</taxon>
        <taxon>Agaricomycotina</taxon>
        <taxon>Agaricomycetes</taxon>
        <taxon>Auriculariales</taxon>
        <taxon>Exidiaceae</taxon>
        <taxon>Exidia</taxon>
    </lineage>
</organism>
<reference evidence="2 3" key="1">
    <citation type="journal article" date="2016" name="Mol. Biol. Evol.">
        <title>Comparative Genomics of Early-Diverging Mushroom-Forming Fungi Provides Insights into the Origins of Lignocellulose Decay Capabilities.</title>
        <authorList>
            <person name="Nagy L.G."/>
            <person name="Riley R."/>
            <person name="Tritt A."/>
            <person name="Adam C."/>
            <person name="Daum C."/>
            <person name="Floudas D."/>
            <person name="Sun H."/>
            <person name="Yadav J.S."/>
            <person name="Pangilinan J."/>
            <person name="Larsson K.H."/>
            <person name="Matsuura K."/>
            <person name="Barry K."/>
            <person name="Labutti K."/>
            <person name="Kuo R."/>
            <person name="Ohm R.A."/>
            <person name="Bhattacharya S.S."/>
            <person name="Shirouzu T."/>
            <person name="Yoshinaga Y."/>
            <person name="Martin F.M."/>
            <person name="Grigoriev I.V."/>
            <person name="Hibbett D.S."/>
        </authorList>
    </citation>
    <scope>NUCLEOTIDE SEQUENCE [LARGE SCALE GENOMIC DNA]</scope>
    <source>
        <strain evidence="2 3">HHB12029</strain>
    </source>
</reference>
<dbReference type="Proteomes" id="UP000077266">
    <property type="component" value="Unassembled WGS sequence"/>
</dbReference>
<feature type="compositionally biased region" description="Basic residues" evidence="1">
    <location>
        <begin position="25"/>
        <end position="35"/>
    </location>
</feature>
<evidence type="ECO:0000313" key="3">
    <source>
        <dbReference type="Proteomes" id="UP000077266"/>
    </source>
</evidence>